<dbReference type="SMART" id="SM00849">
    <property type="entry name" value="Lactamase_B"/>
    <property type="match status" value="1"/>
</dbReference>
<accession>A0ABD5IUL7</accession>
<dbReference type="InterPro" id="IPR001279">
    <property type="entry name" value="Metallo-B-lactamas"/>
</dbReference>
<sequence>MQTIMDLGNGISLIDVFDVGWAERTGTYVLHEEELTIIETSASPSIPHLLKGLEALGLHTADVRNIIVTHIHLDHAGGAGLLLEKCPHANIIVHPKGKRHLADPTRLIQGARAVYGEKFAELFEPIIPIPEERIVVKEDGDTLQLSEHRTLTFFNTPGHANHHFSIYDSRSKGIFTGDTLGVFYHQLLEYGLELYLPSTSPNQFDPHAMLASAERLEALELDYVYFGHFGMSKNPKAVFEQLRYWLPKFIEIGEHVMEKQSTRDFEEKAKAVTQGLLGLVQPLLAAHHVPQQAHVHSVLELDASVCAMGIIDYLQKRLGQ</sequence>
<protein>
    <submittedName>
        <fullName evidence="3">MBL fold metallo-hydrolase</fullName>
    </submittedName>
</protein>
<dbReference type="AlphaFoldDB" id="A0ABD5IUL7"/>
<dbReference type="Proteomes" id="UP001213979">
    <property type="component" value="Unassembled WGS sequence"/>
</dbReference>
<evidence type="ECO:0000313" key="4">
    <source>
        <dbReference type="Proteomes" id="UP001213979"/>
    </source>
</evidence>
<name>A0ABD5IUL7_9BACL</name>
<dbReference type="SUPFAM" id="SSF56281">
    <property type="entry name" value="Metallo-hydrolase/oxidoreductase"/>
    <property type="match status" value="1"/>
</dbReference>
<comment type="caution">
    <text evidence="3">The sequence shown here is derived from an EMBL/GenBank/DDBJ whole genome shotgun (WGS) entry which is preliminary data.</text>
</comment>
<dbReference type="Gene3D" id="3.60.15.10">
    <property type="entry name" value="Ribonuclease Z/Hydroxyacylglutathione hydrolase-like"/>
    <property type="match status" value="1"/>
</dbReference>
<dbReference type="EMBL" id="JAQOTG010000005">
    <property type="protein sequence ID" value="MDE8563767.1"/>
    <property type="molecule type" value="Genomic_DNA"/>
</dbReference>
<dbReference type="PANTHER" id="PTHR42951">
    <property type="entry name" value="METALLO-BETA-LACTAMASE DOMAIN-CONTAINING"/>
    <property type="match status" value="1"/>
</dbReference>
<evidence type="ECO:0000259" key="1">
    <source>
        <dbReference type="SMART" id="SM00849"/>
    </source>
</evidence>
<dbReference type="PANTHER" id="PTHR42951:SF22">
    <property type="entry name" value="METALLO BETA-LACTAMASE SUPERFAMILY LIPOPROTEIN"/>
    <property type="match status" value="1"/>
</dbReference>
<reference evidence="3 5" key="2">
    <citation type="submission" date="2023-03" db="EMBL/GenBank/DDBJ databases">
        <title>Bacillus Genome Sequencing.</title>
        <authorList>
            <person name="Dunlap C."/>
        </authorList>
    </citation>
    <scope>NUCLEOTIDE SEQUENCE [LARGE SCALE GENOMIC DNA]</scope>
    <source>
        <strain evidence="3 5">NRS-38</strain>
    </source>
</reference>
<dbReference type="EMBL" id="JARTLI010000005">
    <property type="protein sequence ID" value="MED5051364.1"/>
    <property type="molecule type" value="Genomic_DNA"/>
</dbReference>
<feature type="domain" description="Metallo-beta-lactamase" evidence="1">
    <location>
        <begin position="23"/>
        <end position="228"/>
    </location>
</feature>
<dbReference type="InterPro" id="IPR036866">
    <property type="entry name" value="RibonucZ/Hydroxyglut_hydro"/>
</dbReference>
<dbReference type="CDD" id="cd07726">
    <property type="entry name" value="ST1585-like_MBL-fold"/>
    <property type="match status" value="1"/>
</dbReference>
<dbReference type="Proteomes" id="UP001339962">
    <property type="component" value="Unassembled WGS sequence"/>
</dbReference>
<dbReference type="RefSeq" id="WP_066149015.1">
    <property type="nucleotide sequence ID" value="NZ_JACIDF010000006.1"/>
</dbReference>
<keyword evidence="4" id="KW-1185">Reference proteome</keyword>
<dbReference type="Pfam" id="PF00753">
    <property type="entry name" value="Lactamase_B"/>
    <property type="match status" value="1"/>
</dbReference>
<proteinExistence type="predicted"/>
<dbReference type="InterPro" id="IPR050855">
    <property type="entry name" value="NDM-1-like"/>
</dbReference>
<evidence type="ECO:0000313" key="2">
    <source>
        <dbReference type="EMBL" id="MDE8563767.1"/>
    </source>
</evidence>
<organism evidence="3 5">
    <name type="scientific">Anoxybacteroides rupiense</name>
    <dbReference type="NCBI Taxonomy" id="311460"/>
    <lineage>
        <taxon>Bacteria</taxon>
        <taxon>Bacillati</taxon>
        <taxon>Bacillota</taxon>
        <taxon>Bacilli</taxon>
        <taxon>Bacillales</taxon>
        <taxon>Anoxybacillaceae</taxon>
        <taxon>Anoxybacteroides</taxon>
    </lineage>
</organism>
<dbReference type="InterPro" id="IPR037482">
    <property type="entry name" value="ST1585_MBL-fold"/>
</dbReference>
<reference evidence="2 4" key="1">
    <citation type="submission" date="2023-01" db="EMBL/GenBank/DDBJ databases">
        <title>Genome-based reclassification of Anoxybacillus geothermalis as a later heterotypic synonym of Anoxybacillus rupiensis.</title>
        <authorList>
            <person name="Inan Bektas K."/>
            <person name="Canakci S."/>
            <person name="Belduz A.A."/>
            <person name="Guler H.H."/>
        </authorList>
    </citation>
    <scope>NUCLEOTIDE SEQUENCE [LARGE SCALE GENOMIC DNA]</scope>
    <source>
        <strain evidence="2 4">DSM 17127</strain>
    </source>
</reference>
<gene>
    <name evidence="3" type="ORF">P9850_05740</name>
    <name evidence="2" type="ORF">PNH38_07695</name>
</gene>
<evidence type="ECO:0000313" key="3">
    <source>
        <dbReference type="EMBL" id="MED5051364.1"/>
    </source>
</evidence>
<evidence type="ECO:0000313" key="5">
    <source>
        <dbReference type="Proteomes" id="UP001339962"/>
    </source>
</evidence>